<dbReference type="PANTHER" id="PTHR43791">
    <property type="entry name" value="PERMEASE-RELATED"/>
    <property type="match status" value="1"/>
</dbReference>
<evidence type="ECO:0000256" key="3">
    <source>
        <dbReference type="ARBA" id="ARBA00022692"/>
    </source>
</evidence>
<feature type="transmembrane region" description="Helical" evidence="6">
    <location>
        <begin position="343"/>
        <end position="361"/>
    </location>
</feature>
<organism evidence="8 9">
    <name type="scientific">Baudoinia panamericana (strain UAMH 10762)</name>
    <name type="common">Angels' share fungus</name>
    <name type="synonym">Baudoinia compniacensis (strain UAMH 10762)</name>
    <dbReference type="NCBI Taxonomy" id="717646"/>
    <lineage>
        <taxon>Eukaryota</taxon>
        <taxon>Fungi</taxon>
        <taxon>Dikarya</taxon>
        <taxon>Ascomycota</taxon>
        <taxon>Pezizomycotina</taxon>
        <taxon>Dothideomycetes</taxon>
        <taxon>Dothideomycetidae</taxon>
        <taxon>Mycosphaerellales</taxon>
        <taxon>Teratosphaeriaceae</taxon>
        <taxon>Baudoinia</taxon>
    </lineage>
</organism>
<evidence type="ECO:0000256" key="1">
    <source>
        <dbReference type="ARBA" id="ARBA00004141"/>
    </source>
</evidence>
<dbReference type="InterPro" id="IPR036259">
    <property type="entry name" value="MFS_trans_sf"/>
</dbReference>
<dbReference type="EMBL" id="KB445550">
    <property type="protein sequence ID" value="EMD00360.1"/>
    <property type="molecule type" value="Genomic_DNA"/>
</dbReference>
<feature type="transmembrane region" description="Helical" evidence="6">
    <location>
        <begin position="42"/>
        <end position="60"/>
    </location>
</feature>
<feature type="transmembrane region" description="Helical" evidence="6">
    <location>
        <begin position="433"/>
        <end position="455"/>
    </location>
</feature>
<keyword evidence="2" id="KW-0813">Transport</keyword>
<sequence>MDASREKEFVTEEEDLKDVEGVVAENDSALDRRITRKIDVHILPWIFALWLLAFIDRSNIGNAKLDGLTKDLHLTGDKYNVALTVFYILYVLIDVPSNWLLKIVGGGHYLPILAACWGIVGTCMGAVKSYGALIACRMLLGACEGGMFGGIILYLSMFYRRHQLMFRLGVFYCAAPLSGAFGGLLATGLAEIKYHGYNGWPWIFFVEGAITVLVAVAAYFFLPHTPSSCRFLSTEEQYHAAHRLRVDLHGAANVEHVEEEEFSWVSVRMALFNFNTIAMSLNFFLILVPIYSYSLFLPSIISGLGYKAVHAQLLTVPPNFTAFLMVLLSSYISDKIKMRGPMIVIGMILAAIGYIMQIAAHRPGIKYAGTFFVAAGAFPCSPLVLAWLSNNLAPHYIKATGLGLQVAIGNCGAFVATFTYLSQDAPKYRKGHAINLGALGLGLVLTTVTMAYIRWENAARRSGKRDHRLTQANSVALGYKHPHFEYTL</sequence>
<gene>
    <name evidence="8" type="ORF">BAUCODRAFT_161409</name>
</gene>
<keyword evidence="4 6" id="KW-1133">Transmembrane helix</keyword>
<dbReference type="OrthoDB" id="2962993at2759"/>
<proteinExistence type="predicted"/>
<feature type="transmembrane region" description="Helical" evidence="6">
    <location>
        <begin position="139"/>
        <end position="158"/>
    </location>
</feature>
<evidence type="ECO:0000256" key="5">
    <source>
        <dbReference type="ARBA" id="ARBA00023136"/>
    </source>
</evidence>
<dbReference type="Gene3D" id="1.20.1250.20">
    <property type="entry name" value="MFS general substrate transporter like domains"/>
    <property type="match status" value="2"/>
</dbReference>
<reference evidence="8 9" key="1">
    <citation type="journal article" date="2012" name="PLoS Pathog.">
        <title>Diverse lifestyles and strategies of plant pathogenesis encoded in the genomes of eighteen Dothideomycetes fungi.</title>
        <authorList>
            <person name="Ohm R.A."/>
            <person name="Feau N."/>
            <person name="Henrissat B."/>
            <person name="Schoch C.L."/>
            <person name="Horwitz B.A."/>
            <person name="Barry K.W."/>
            <person name="Condon B.J."/>
            <person name="Copeland A.C."/>
            <person name="Dhillon B."/>
            <person name="Glaser F."/>
            <person name="Hesse C.N."/>
            <person name="Kosti I."/>
            <person name="LaButti K."/>
            <person name="Lindquist E.A."/>
            <person name="Lucas S."/>
            <person name="Salamov A.A."/>
            <person name="Bradshaw R.E."/>
            <person name="Ciuffetti L."/>
            <person name="Hamelin R.C."/>
            <person name="Kema G.H.J."/>
            <person name="Lawrence C."/>
            <person name="Scott J.A."/>
            <person name="Spatafora J.W."/>
            <person name="Turgeon B.G."/>
            <person name="de Wit P.J.G.M."/>
            <person name="Zhong S."/>
            <person name="Goodwin S.B."/>
            <person name="Grigoriev I.V."/>
        </authorList>
    </citation>
    <scope>NUCLEOTIDE SEQUENCE [LARGE SCALE GENOMIC DNA]</scope>
    <source>
        <strain evidence="8 9">UAMH 10762</strain>
    </source>
</reference>
<protein>
    <recommendedName>
        <fullName evidence="7">Major facilitator superfamily (MFS) profile domain-containing protein</fullName>
    </recommendedName>
</protein>
<feature type="transmembrane region" description="Helical" evidence="6">
    <location>
        <begin position="108"/>
        <end position="127"/>
    </location>
</feature>
<evidence type="ECO:0000259" key="7">
    <source>
        <dbReference type="PROSITE" id="PS50850"/>
    </source>
</evidence>
<dbReference type="KEGG" id="bcom:BAUCODRAFT_161409"/>
<dbReference type="PROSITE" id="PS50850">
    <property type="entry name" value="MFS"/>
    <property type="match status" value="1"/>
</dbReference>
<dbReference type="GO" id="GO:0022857">
    <property type="term" value="F:transmembrane transporter activity"/>
    <property type="evidence" value="ECO:0007669"/>
    <property type="project" value="InterPro"/>
</dbReference>
<dbReference type="Pfam" id="PF07690">
    <property type="entry name" value="MFS_1"/>
    <property type="match status" value="1"/>
</dbReference>
<feature type="transmembrane region" description="Helical" evidence="6">
    <location>
        <begin position="80"/>
        <end position="101"/>
    </location>
</feature>
<keyword evidence="9" id="KW-1185">Reference proteome</keyword>
<evidence type="ECO:0000256" key="4">
    <source>
        <dbReference type="ARBA" id="ARBA00022989"/>
    </source>
</evidence>
<keyword evidence="3 6" id="KW-0812">Transmembrane</keyword>
<comment type="subcellular location">
    <subcellularLocation>
        <location evidence="1">Membrane</location>
        <topology evidence="1">Multi-pass membrane protein</topology>
    </subcellularLocation>
</comment>
<dbReference type="HOGENOM" id="CLU_001265_0_1_1"/>
<evidence type="ECO:0000313" key="9">
    <source>
        <dbReference type="Proteomes" id="UP000011761"/>
    </source>
</evidence>
<feature type="transmembrane region" description="Helical" evidence="6">
    <location>
        <begin position="367"/>
        <end position="388"/>
    </location>
</feature>
<dbReference type="InterPro" id="IPR020846">
    <property type="entry name" value="MFS_dom"/>
</dbReference>
<dbReference type="FunFam" id="1.20.1250.20:FF:000034">
    <property type="entry name" value="MFS general substrate transporter"/>
    <property type="match status" value="1"/>
</dbReference>
<dbReference type="OMA" id="VHEERFS"/>
<feature type="transmembrane region" description="Helical" evidence="6">
    <location>
        <begin position="202"/>
        <end position="222"/>
    </location>
</feature>
<feature type="transmembrane region" description="Helical" evidence="6">
    <location>
        <begin position="270"/>
        <end position="291"/>
    </location>
</feature>
<dbReference type="FunFam" id="1.20.1250.20:FF:000068">
    <property type="entry name" value="MFS general substrate transporter"/>
    <property type="match status" value="1"/>
</dbReference>
<keyword evidence="5 6" id="KW-0472">Membrane</keyword>
<feature type="transmembrane region" description="Helical" evidence="6">
    <location>
        <begin position="400"/>
        <end position="421"/>
    </location>
</feature>
<dbReference type="SUPFAM" id="SSF103473">
    <property type="entry name" value="MFS general substrate transporter"/>
    <property type="match status" value="1"/>
</dbReference>
<dbReference type="AlphaFoldDB" id="M2NLJ0"/>
<dbReference type="eggNOG" id="KOG2533">
    <property type="taxonomic scope" value="Eukaryota"/>
</dbReference>
<dbReference type="PANTHER" id="PTHR43791:SF5">
    <property type="entry name" value="MAJOR FACILITATOR SUPERFAMILY (MFS) PROFILE DOMAIN-CONTAINING PROTEIN"/>
    <property type="match status" value="1"/>
</dbReference>
<feature type="domain" description="Major facilitator superfamily (MFS) profile" evidence="7">
    <location>
        <begin position="42"/>
        <end position="458"/>
    </location>
</feature>
<dbReference type="Proteomes" id="UP000011761">
    <property type="component" value="Unassembled WGS sequence"/>
</dbReference>
<dbReference type="GO" id="GO:0016020">
    <property type="term" value="C:membrane"/>
    <property type="evidence" value="ECO:0007669"/>
    <property type="project" value="UniProtKB-SubCell"/>
</dbReference>
<name>M2NLJ0_BAUPA</name>
<dbReference type="GeneID" id="19109398"/>
<dbReference type="RefSeq" id="XP_007671544.1">
    <property type="nucleotide sequence ID" value="XM_007673354.1"/>
</dbReference>
<feature type="transmembrane region" description="Helical" evidence="6">
    <location>
        <begin position="311"/>
        <end position="331"/>
    </location>
</feature>
<dbReference type="InterPro" id="IPR011701">
    <property type="entry name" value="MFS"/>
</dbReference>
<evidence type="ECO:0000313" key="8">
    <source>
        <dbReference type="EMBL" id="EMD00360.1"/>
    </source>
</evidence>
<accession>M2NLJ0</accession>
<evidence type="ECO:0000256" key="2">
    <source>
        <dbReference type="ARBA" id="ARBA00022448"/>
    </source>
</evidence>
<feature type="transmembrane region" description="Helical" evidence="6">
    <location>
        <begin position="170"/>
        <end position="190"/>
    </location>
</feature>
<evidence type="ECO:0000256" key="6">
    <source>
        <dbReference type="SAM" id="Phobius"/>
    </source>
</evidence>